<sequence length="434" mass="49096">MTNSSLYSTNKLIDLSAANGWRLQAIEHGIIDPSWEWLLTAVVYHHDPLQRLQLSLARIERLMEEVWIAYFHQPATLLRELGIPDWMLDYIQLDKCVMPVPLRWDAICRETHWKIIEINTGFCLGGLNGFSVNQQREDFYARSGSDIAMAQLDDTFFFLAESLRPVVGDNAVIPVIETAGGYEKYGFYLHHFVMNMNKTRSGFYISGTVADFEIIEEQIFFKGHAVMHFIPMFNLYELSENQPDHRFFLHHLKEESLVSLLGFRELIFSNKAFIPWLVSYAAATRSAEEAQEIADLFPRSTVLSNGNVRSFFDGDFILKPAEGYGGNGIVCSWLCQRDDWINALQHVLSDGDLWLIQERIIGNVSYMQSVDASGNMKEGCSSVVHGFITLRGKFIGNLTRAAIGIQQPGIINAHQGAAFGLSGLNLNMSAKRIL</sequence>
<gene>
    <name evidence="1" type="ORF">NYP84_00585</name>
</gene>
<accession>A0ABY5X8P0</accession>
<dbReference type="Proteomes" id="UP001058553">
    <property type="component" value="Chromosome"/>
</dbReference>
<evidence type="ECO:0000313" key="2">
    <source>
        <dbReference type="Proteomes" id="UP001058553"/>
    </source>
</evidence>
<proteinExistence type="predicted"/>
<evidence type="ECO:0008006" key="3">
    <source>
        <dbReference type="Google" id="ProtNLM"/>
    </source>
</evidence>
<dbReference type="RefSeq" id="WP_259826025.1">
    <property type="nucleotide sequence ID" value="NZ_CP103445.1"/>
</dbReference>
<dbReference type="SUPFAM" id="SSF56059">
    <property type="entry name" value="Glutathione synthetase ATP-binding domain-like"/>
    <property type="match status" value="1"/>
</dbReference>
<reference evidence="1" key="1">
    <citation type="submission" date="2022-07" db="EMBL/GenBank/DDBJ databases">
        <title>Genetic diversity of Erwinia pyrifoliae.</title>
        <authorList>
            <person name="Park D.S."/>
            <person name="Ham H."/>
        </authorList>
    </citation>
    <scope>NUCLEOTIDE SEQUENCE</scope>
    <source>
        <strain evidence="1">CP201486</strain>
    </source>
</reference>
<dbReference type="EMBL" id="CP103445">
    <property type="protein sequence ID" value="UWS33766.1"/>
    <property type="molecule type" value="Genomic_DNA"/>
</dbReference>
<keyword evidence="2" id="KW-1185">Reference proteome</keyword>
<protein>
    <recommendedName>
        <fullName evidence="3">Glutathionylspermidine synthase pre-ATP-grasp-like domain-containing protein</fullName>
    </recommendedName>
</protein>
<evidence type="ECO:0000313" key="1">
    <source>
        <dbReference type="EMBL" id="UWS33766.1"/>
    </source>
</evidence>
<organism evidence="1 2">
    <name type="scientific">Erwinia pyrifoliae</name>
    <dbReference type="NCBI Taxonomy" id="79967"/>
    <lineage>
        <taxon>Bacteria</taxon>
        <taxon>Pseudomonadati</taxon>
        <taxon>Pseudomonadota</taxon>
        <taxon>Gammaproteobacteria</taxon>
        <taxon>Enterobacterales</taxon>
        <taxon>Erwiniaceae</taxon>
        <taxon>Erwinia</taxon>
    </lineage>
</organism>
<name>A0ABY5X8P0_ERWPY</name>